<dbReference type="Proteomes" id="UP000095347">
    <property type="component" value="Unassembled WGS sequence"/>
</dbReference>
<reference evidence="3" key="1">
    <citation type="submission" date="2016-07" db="EMBL/GenBank/DDBJ databases">
        <authorList>
            <person name="Florea S."/>
            <person name="Webb J.S."/>
            <person name="Jaromczyk J."/>
            <person name="Schardl C.L."/>
        </authorList>
    </citation>
    <scope>NUCLEOTIDE SEQUENCE [LARGE SCALE GENOMIC DNA]</scope>
    <source>
        <strain evidence="3">MV-1</strain>
    </source>
</reference>
<dbReference type="InterPro" id="IPR029045">
    <property type="entry name" value="ClpP/crotonase-like_dom_sf"/>
</dbReference>
<sequence length="253" mass="27777">MTLETLSVEFDAGICRVRFDRAEAGNTINAKMIDEISAVLQRCEEQTSPPITILVLEGAPDVFCAGGDFEATASSTEPDDPEPLYNLWLRLTQAPLITISVVKGRANAGGVGFVAASDIVLADEGATFGLSELLFGLFPACVLPFLIRRIGFQKAHYLTLMTRPITAEEALSCGLADALESPVETGLRQHLLRLRHLDKTAIGRYKNYMSETADILHQRKAPALDANRALFSDPKVRANISRYVNEMKLPWEK</sequence>
<comment type="similarity">
    <text evidence="1">Belongs to the enoyl-CoA hydratase/isomerase family.</text>
</comment>
<dbReference type="EMBL" id="MCGG01000009">
    <property type="protein sequence ID" value="OEJ69015.1"/>
    <property type="molecule type" value="Genomic_DNA"/>
</dbReference>
<accession>A0A1E5QAK2</accession>
<dbReference type="GO" id="GO:0003824">
    <property type="term" value="F:catalytic activity"/>
    <property type="evidence" value="ECO:0007669"/>
    <property type="project" value="UniProtKB-ARBA"/>
</dbReference>
<comment type="caution">
    <text evidence="2">The sequence shown here is derived from an EMBL/GenBank/DDBJ whole genome shotgun (WGS) entry which is preliminary data.</text>
</comment>
<proteinExistence type="inferred from homology"/>
<dbReference type="InterPro" id="IPR001753">
    <property type="entry name" value="Enoyl-CoA_hydra/iso"/>
</dbReference>
<dbReference type="OrthoDB" id="9795613at2"/>
<protein>
    <submittedName>
        <fullName evidence="2">Enoyl-CoA hydratase</fullName>
    </submittedName>
</protein>
<dbReference type="Pfam" id="PF00378">
    <property type="entry name" value="ECH_1"/>
    <property type="match status" value="1"/>
</dbReference>
<dbReference type="AlphaFoldDB" id="A0A1E5QAK2"/>
<dbReference type="SUPFAM" id="SSF52096">
    <property type="entry name" value="ClpP/crotonase"/>
    <property type="match status" value="1"/>
</dbReference>
<organism evidence="2 3">
    <name type="scientific">Magnetovibrio blakemorei</name>
    <dbReference type="NCBI Taxonomy" id="28181"/>
    <lineage>
        <taxon>Bacteria</taxon>
        <taxon>Pseudomonadati</taxon>
        <taxon>Pseudomonadota</taxon>
        <taxon>Alphaproteobacteria</taxon>
        <taxon>Rhodospirillales</taxon>
        <taxon>Magnetovibrionaceae</taxon>
        <taxon>Magnetovibrio</taxon>
    </lineage>
</organism>
<dbReference type="RefSeq" id="WP_069956869.1">
    <property type="nucleotide sequence ID" value="NZ_MCGG01000009.1"/>
</dbReference>
<dbReference type="CDD" id="cd06558">
    <property type="entry name" value="crotonase-like"/>
    <property type="match status" value="1"/>
</dbReference>
<dbReference type="PANTHER" id="PTHR42964">
    <property type="entry name" value="ENOYL-COA HYDRATASE"/>
    <property type="match status" value="1"/>
</dbReference>
<name>A0A1E5QAK2_9PROT</name>
<evidence type="ECO:0000313" key="3">
    <source>
        <dbReference type="Proteomes" id="UP000095347"/>
    </source>
</evidence>
<keyword evidence="3" id="KW-1185">Reference proteome</keyword>
<dbReference type="InterPro" id="IPR051683">
    <property type="entry name" value="Enoyl-CoA_Hydratase/Isomerase"/>
</dbReference>
<dbReference type="NCBIfam" id="NF005498">
    <property type="entry name" value="PRK07112.1"/>
    <property type="match status" value="1"/>
</dbReference>
<evidence type="ECO:0000313" key="2">
    <source>
        <dbReference type="EMBL" id="OEJ69015.1"/>
    </source>
</evidence>
<dbReference type="Gene3D" id="3.90.226.10">
    <property type="entry name" value="2-enoyl-CoA Hydratase, Chain A, domain 1"/>
    <property type="match status" value="1"/>
</dbReference>
<gene>
    <name evidence="2" type="ORF">BEN30_04675</name>
</gene>
<dbReference type="STRING" id="28181.BEN30_04675"/>
<evidence type="ECO:0000256" key="1">
    <source>
        <dbReference type="ARBA" id="ARBA00005254"/>
    </source>
</evidence>
<dbReference type="PANTHER" id="PTHR42964:SF1">
    <property type="entry name" value="POLYKETIDE BIOSYNTHESIS ENOYL-COA HYDRATASE PKSH-RELATED"/>
    <property type="match status" value="1"/>
</dbReference>